<dbReference type="Pfam" id="PF10513">
    <property type="entry name" value="EPL1"/>
    <property type="match status" value="1"/>
</dbReference>
<dbReference type="Proteomes" id="UP000695022">
    <property type="component" value="Unplaced"/>
</dbReference>
<feature type="domain" description="Enhancer of polycomb C-terminal" evidence="9">
    <location>
        <begin position="527"/>
        <end position="596"/>
    </location>
</feature>
<dbReference type="InterPro" id="IPR009607">
    <property type="entry name" value="Enhancer_polycomb_C"/>
</dbReference>
<accession>A0ABM1E1N1</accession>
<dbReference type="InterPro" id="IPR019542">
    <property type="entry name" value="Enhancer_polycomb-like_N"/>
</dbReference>
<dbReference type="PANTHER" id="PTHR14898">
    <property type="entry name" value="ENHANCER OF POLYCOMB"/>
    <property type="match status" value="1"/>
</dbReference>
<keyword evidence="6 7" id="KW-0539">Nucleus</keyword>
<evidence type="ECO:0000313" key="11">
    <source>
        <dbReference type="Proteomes" id="UP000695022"/>
    </source>
</evidence>
<feature type="region of interest" description="Disordered" evidence="8">
    <location>
        <begin position="484"/>
        <end position="512"/>
    </location>
</feature>
<evidence type="ECO:0000256" key="8">
    <source>
        <dbReference type="SAM" id="MobiDB-lite"/>
    </source>
</evidence>
<comment type="similarity">
    <text evidence="2 7">Belongs to the enhancer of polycomb family.</text>
</comment>
<gene>
    <name evidence="12" type="primary">LOC106808058</name>
</gene>
<comment type="subcellular location">
    <subcellularLocation>
        <location evidence="1 7">Nucleus</location>
    </subcellularLocation>
</comment>
<dbReference type="Pfam" id="PF06752">
    <property type="entry name" value="E_Pc_C"/>
    <property type="match status" value="1"/>
</dbReference>
<evidence type="ECO:0000259" key="9">
    <source>
        <dbReference type="Pfam" id="PF06752"/>
    </source>
</evidence>
<keyword evidence="3" id="KW-0156">Chromatin regulator</keyword>
<protein>
    <recommendedName>
        <fullName evidence="7">Enhancer of polycomb-like protein</fullName>
    </recommendedName>
</protein>
<evidence type="ECO:0000256" key="2">
    <source>
        <dbReference type="ARBA" id="ARBA00008035"/>
    </source>
</evidence>
<keyword evidence="11" id="KW-1185">Reference proteome</keyword>
<keyword evidence="4 7" id="KW-0805">Transcription regulation</keyword>
<evidence type="ECO:0000256" key="7">
    <source>
        <dbReference type="RuleBase" id="RU361124"/>
    </source>
</evidence>
<evidence type="ECO:0000256" key="6">
    <source>
        <dbReference type="ARBA" id="ARBA00023242"/>
    </source>
</evidence>
<evidence type="ECO:0000256" key="1">
    <source>
        <dbReference type="ARBA" id="ARBA00004123"/>
    </source>
</evidence>
<dbReference type="RefSeq" id="XP_014666102.1">
    <property type="nucleotide sequence ID" value="XM_014810616.1"/>
</dbReference>
<evidence type="ECO:0000259" key="10">
    <source>
        <dbReference type="Pfam" id="PF10513"/>
    </source>
</evidence>
<dbReference type="InterPro" id="IPR024943">
    <property type="entry name" value="Enhancer_polycomb"/>
</dbReference>
<keyword evidence="5 7" id="KW-0804">Transcription</keyword>
<evidence type="ECO:0000256" key="3">
    <source>
        <dbReference type="ARBA" id="ARBA00022853"/>
    </source>
</evidence>
<sequence length="727" mass="81890">MSKLSFRARALDTVKPMPVYRAEEIPDLPDFAAINRAVPQMPTGMEKEEESEHHLQRAMSAQQVYGETGRLIIPTPDVYEDIACYECLYESNYKPAKQLIHIQGSLNMMDQEMPDYDMDSEDETWLNKQKKKMEITPLQFEEMIDRLEKGSGQQVVTDKEAKLLLKEDDDLILAVYDYWLNKRLKMKHALIPQVKTEKRDGSTTNNPYVAFRRRTEKMQTRKNRKNDEASYEKMLKLRRDLSRAVTILEMVKRREKTKREHLHLTLEIVEQRYQMGDFSGTVLAEVNALKDTRPSFLPFVNRHDWRIREYGVSRKKREYRKRKSKQQQVQARVEPEVPSMLPYDEVRALFPDIASSDDEMSPVHSQSDLDEDAPDGQFMFRRKKGCSYHAPLIEKPGNWPWFSQEDGGLGDKRYRYTCASLRYPSRCIGMSRRRVGRGGRIWLDRGYSPMDDHLSALPTMIAEENAELSKNRLSTNHRLGDYHRSSNSWMHFRPKTPSPTDKPSSLGVTSSLRNSPVTLTTVSTPEFMLESFQTHQAELLEMQRKQLEQTQDDKSPVVDISQNLAHSQQPTLPPLLSRLTLDSATAQFAASAVVDTAPSSGTLGSNLSAAPAAVSDRRPCATTVSLQNGPRDGHLPSTAPSTPVLQLNYPLSFSSRASVQAAATATIANAAATPSPNHPVAVVTNAMGGSAGMRVLTTYKPAMNPPVVPVLKVATPAAGVPADAVSK</sequence>
<dbReference type="GeneID" id="106808058"/>
<evidence type="ECO:0000256" key="5">
    <source>
        <dbReference type="ARBA" id="ARBA00023163"/>
    </source>
</evidence>
<evidence type="ECO:0000313" key="12">
    <source>
        <dbReference type="RefSeq" id="XP_014666102.1"/>
    </source>
</evidence>
<feature type="domain" description="Enhancer of polycomb-like N-terminal" evidence="10">
    <location>
        <begin position="7"/>
        <end position="149"/>
    </location>
</feature>
<reference evidence="12" key="1">
    <citation type="submission" date="2025-08" db="UniProtKB">
        <authorList>
            <consortium name="RefSeq"/>
        </authorList>
    </citation>
    <scope>IDENTIFICATION</scope>
</reference>
<organism evidence="11 12">
    <name type="scientific">Priapulus caudatus</name>
    <name type="common">Priapulid worm</name>
    <dbReference type="NCBI Taxonomy" id="37621"/>
    <lineage>
        <taxon>Eukaryota</taxon>
        <taxon>Metazoa</taxon>
        <taxon>Ecdysozoa</taxon>
        <taxon>Scalidophora</taxon>
        <taxon>Priapulida</taxon>
        <taxon>Priapulimorpha</taxon>
        <taxon>Priapulimorphida</taxon>
        <taxon>Priapulidae</taxon>
        <taxon>Priapulus</taxon>
    </lineage>
</organism>
<evidence type="ECO:0000256" key="4">
    <source>
        <dbReference type="ARBA" id="ARBA00023015"/>
    </source>
</evidence>
<name>A0ABM1E1N1_PRICU</name>
<proteinExistence type="inferred from homology"/>